<evidence type="ECO:0000256" key="1">
    <source>
        <dbReference type="ARBA" id="ARBA00004236"/>
    </source>
</evidence>
<evidence type="ECO:0000256" key="3">
    <source>
        <dbReference type="ARBA" id="ARBA00022692"/>
    </source>
</evidence>
<sequence length="153" mass="17392">MNEDTYPPETLELIYNEVNDALNTQFQSLDGLNTKASVIIGFVGVIIGISLQLYSQSNSYLFGSCMTLFMISIFFSFSAYKGKRYRKDPESRALTVKSLREDDKTVKKQLIDNFIESFEDNKAKIEEKGKYINYSIILLFVGLIVLISSIIRG</sequence>
<feature type="domain" description="Pycsar effector protein" evidence="9">
    <location>
        <begin position="21"/>
        <end position="149"/>
    </location>
</feature>
<accession>Q648L6</accession>
<gene>
    <name evidence="10" type="ORF">GZ37D1_8</name>
</gene>
<keyword evidence="7 8" id="KW-0472">Membrane</keyword>
<evidence type="ECO:0000256" key="8">
    <source>
        <dbReference type="SAM" id="Phobius"/>
    </source>
</evidence>
<organism evidence="10">
    <name type="scientific">Uncultured archaeon GZfos26G2</name>
    <dbReference type="NCBI Taxonomy" id="3386331"/>
    <lineage>
        <taxon>Archaea</taxon>
        <taxon>Methanobacteriati</taxon>
        <taxon>Methanobacteriota</taxon>
        <taxon>Stenosarchaea group</taxon>
        <taxon>Methanomicrobia</taxon>
        <taxon>Candidatus Methanophagales</taxon>
        <taxon>Candidatus Methanophagaceae</taxon>
        <taxon>Candidatus Methanophaga</taxon>
    </lineage>
</organism>
<dbReference type="Pfam" id="PF18967">
    <property type="entry name" value="PycTM"/>
    <property type="match status" value="1"/>
</dbReference>
<evidence type="ECO:0000256" key="7">
    <source>
        <dbReference type="ARBA" id="ARBA00023136"/>
    </source>
</evidence>
<dbReference type="AlphaFoldDB" id="Q648L6"/>
<proteinExistence type="predicted"/>
<dbReference type="EMBL" id="AY714868">
    <property type="protein sequence ID" value="AAU84161.1"/>
    <property type="molecule type" value="Genomic_DNA"/>
</dbReference>
<keyword evidence="2" id="KW-1003">Cell membrane</keyword>
<keyword evidence="3 8" id="KW-0812">Transmembrane</keyword>
<evidence type="ECO:0000256" key="2">
    <source>
        <dbReference type="ARBA" id="ARBA00022475"/>
    </source>
</evidence>
<reference evidence="10" key="2">
    <citation type="submission" date="2004-08" db="EMBL/GenBank/DDBJ databases">
        <authorList>
            <person name="Putnam N."/>
            <person name="Detter J.C."/>
            <person name="Richardson P.M."/>
            <person name="Rokhsar D."/>
        </authorList>
    </citation>
    <scope>NUCLEOTIDE SEQUENCE</scope>
</reference>
<reference evidence="10" key="1">
    <citation type="journal article" date="2004" name="Science">
        <title>Reverse methanogenesis: testing the hypothesis with environmental genomics.</title>
        <authorList>
            <person name="Hallam S.J."/>
            <person name="Putnam N."/>
            <person name="Preston C.M."/>
            <person name="Detter J.C."/>
            <person name="Rokhsar D."/>
            <person name="Richardson P.M."/>
            <person name="DeLong E.F."/>
        </authorList>
    </citation>
    <scope>NUCLEOTIDE SEQUENCE</scope>
</reference>
<feature type="transmembrane region" description="Helical" evidence="8">
    <location>
        <begin position="36"/>
        <end position="54"/>
    </location>
</feature>
<dbReference type="InterPro" id="IPR043760">
    <property type="entry name" value="PycTM_dom"/>
</dbReference>
<comment type="subcellular location">
    <subcellularLocation>
        <location evidence="1">Cell membrane</location>
    </subcellularLocation>
</comment>
<evidence type="ECO:0000256" key="5">
    <source>
        <dbReference type="ARBA" id="ARBA00022989"/>
    </source>
</evidence>
<evidence type="ECO:0000259" key="9">
    <source>
        <dbReference type="Pfam" id="PF18967"/>
    </source>
</evidence>
<name>Q648L6_UNCAG</name>
<keyword evidence="6" id="KW-0051">Antiviral defense</keyword>
<evidence type="ECO:0000256" key="4">
    <source>
        <dbReference type="ARBA" id="ARBA00022741"/>
    </source>
</evidence>
<evidence type="ECO:0000313" key="10">
    <source>
        <dbReference type="EMBL" id="AAU84161.1"/>
    </source>
</evidence>
<keyword evidence="5 8" id="KW-1133">Transmembrane helix</keyword>
<evidence type="ECO:0000256" key="6">
    <source>
        <dbReference type="ARBA" id="ARBA00023118"/>
    </source>
</evidence>
<feature type="transmembrane region" description="Helical" evidence="8">
    <location>
        <begin position="60"/>
        <end position="80"/>
    </location>
</feature>
<feature type="transmembrane region" description="Helical" evidence="8">
    <location>
        <begin position="131"/>
        <end position="151"/>
    </location>
</feature>
<keyword evidence="4" id="KW-0547">Nucleotide-binding</keyword>
<protein>
    <recommendedName>
        <fullName evidence="9">Pycsar effector protein domain-containing protein</fullName>
    </recommendedName>
</protein>